<organism evidence="7 8">
    <name type="scientific">Desulfosporosinus orientis (strain ATCC 19365 / DSM 765 / NCIMB 8382 / VKM B-1628 / Singapore I)</name>
    <name type="common">Desulfotomaculum orientis</name>
    <dbReference type="NCBI Taxonomy" id="768706"/>
    <lineage>
        <taxon>Bacteria</taxon>
        <taxon>Bacillati</taxon>
        <taxon>Bacillota</taxon>
        <taxon>Clostridia</taxon>
        <taxon>Eubacteriales</taxon>
        <taxon>Desulfitobacteriaceae</taxon>
        <taxon>Desulfosporosinus</taxon>
    </lineage>
</organism>
<dbReference type="STRING" id="768706.Desor_0769"/>
<dbReference type="HOGENOM" id="CLU_000604_1_2_9"/>
<dbReference type="CDD" id="cd03224">
    <property type="entry name" value="ABC_TM1139_LivF_branched"/>
    <property type="match status" value="1"/>
</dbReference>
<evidence type="ECO:0000313" key="8">
    <source>
        <dbReference type="Proteomes" id="UP000006346"/>
    </source>
</evidence>
<dbReference type="InterPro" id="IPR003439">
    <property type="entry name" value="ABC_transporter-like_ATP-bd"/>
</dbReference>
<comment type="similarity">
    <text evidence="1">Belongs to the ABC transporter superfamily.</text>
</comment>
<dbReference type="InterPro" id="IPR027417">
    <property type="entry name" value="P-loop_NTPase"/>
</dbReference>
<evidence type="ECO:0000256" key="4">
    <source>
        <dbReference type="ARBA" id="ARBA00022840"/>
    </source>
</evidence>
<dbReference type="KEGG" id="dor:Desor_0769"/>
<dbReference type="PANTHER" id="PTHR43820:SF2">
    <property type="entry name" value="ABC TRANSPORTER ATP-BINDING PROTEIN"/>
    <property type="match status" value="1"/>
</dbReference>
<dbReference type="InterPro" id="IPR052156">
    <property type="entry name" value="BCAA_Transport_ATP-bd_LivF"/>
</dbReference>
<dbReference type="eggNOG" id="COG0410">
    <property type="taxonomic scope" value="Bacteria"/>
</dbReference>
<dbReference type="PROSITE" id="PS50893">
    <property type="entry name" value="ABC_TRANSPORTER_2"/>
    <property type="match status" value="1"/>
</dbReference>
<proteinExistence type="inferred from homology"/>
<dbReference type="Proteomes" id="UP000006346">
    <property type="component" value="Chromosome"/>
</dbReference>
<dbReference type="RefSeq" id="WP_014183277.1">
    <property type="nucleotide sequence ID" value="NC_016584.1"/>
</dbReference>
<keyword evidence="8" id="KW-1185">Reference proteome</keyword>
<evidence type="ECO:0000313" key="7">
    <source>
        <dbReference type="EMBL" id="AET66452.1"/>
    </source>
</evidence>
<evidence type="ECO:0000259" key="6">
    <source>
        <dbReference type="PROSITE" id="PS50893"/>
    </source>
</evidence>
<dbReference type="PROSITE" id="PS00211">
    <property type="entry name" value="ABC_TRANSPORTER_1"/>
    <property type="match status" value="1"/>
</dbReference>
<evidence type="ECO:0000256" key="5">
    <source>
        <dbReference type="ARBA" id="ARBA00022970"/>
    </source>
</evidence>
<keyword evidence="3" id="KW-0547">Nucleotide-binding</keyword>
<evidence type="ECO:0000256" key="2">
    <source>
        <dbReference type="ARBA" id="ARBA00022448"/>
    </source>
</evidence>
<dbReference type="GO" id="GO:0015807">
    <property type="term" value="P:L-amino acid transport"/>
    <property type="evidence" value="ECO:0007669"/>
    <property type="project" value="TreeGrafter"/>
</dbReference>
<evidence type="ECO:0000256" key="1">
    <source>
        <dbReference type="ARBA" id="ARBA00005417"/>
    </source>
</evidence>
<feature type="domain" description="ABC transporter" evidence="6">
    <location>
        <begin position="2"/>
        <end position="230"/>
    </location>
</feature>
<dbReference type="GO" id="GO:0015658">
    <property type="term" value="F:branched-chain amino acid transmembrane transporter activity"/>
    <property type="evidence" value="ECO:0007669"/>
    <property type="project" value="TreeGrafter"/>
</dbReference>
<accession>G7W826</accession>
<dbReference type="GO" id="GO:0005524">
    <property type="term" value="F:ATP binding"/>
    <property type="evidence" value="ECO:0007669"/>
    <property type="project" value="UniProtKB-KW"/>
</dbReference>
<sequence length="230" mass="25513">MLDVKDIHTYYGLSHILFGLSLKVNQGEVVSLLGRNGVGKTTTLKSIVGITPPKTGQINFKGQDITKIPTRRMVKLGISFVPDNRRIFADLTVRENLEIADGIKSGPWNLAKVHELFPVLKRTENRRGGNLSGGEQQMLSIARALLGNPELLILDEPTEGLAPLIVKELEEQILELCSTGISILLAEQNLKSALKLANRCYVIERGQVRYQGTVEELAENEEIRSKYLLV</sequence>
<dbReference type="PANTHER" id="PTHR43820">
    <property type="entry name" value="HIGH-AFFINITY BRANCHED-CHAIN AMINO ACID TRANSPORT ATP-BINDING PROTEIN LIVF"/>
    <property type="match status" value="1"/>
</dbReference>
<keyword evidence="4" id="KW-0067">ATP-binding</keyword>
<dbReference type="InterPro" id="IPR003593">
    <property type="entry name" value="AAA+_ATPase"/>
</dbReference>
<reference evidence="8" key="1">
    <citation type="submission" date="2011-11" db="EMBL/GenBank/DDBJ databases">
        <title>Complete sequence of Desulfosporosinus orientis DSM 765.</title>
        <authorList>
            <person name="Lucas S."/>
            <person name="Han J."/>
            <person name="Lapidus A."/>
            <person name="Cheng J.-F."/>
            <person name="Goodwin L."/>
            <person name="Pitluck S."/>
            <person name="Peters L."/>
            <person name="Ovchinnikova G."/>
            <person name="Teshima H."/>
            <person name="Detter J.C."/>
            <person name="Han C."/>
            <person name="Tapia R."/>
            <person name="Land M."/>
            <person name="Hauser L."/>
            <person name="Kyrpides N."/>
            <person name="Ivanova N."/>
            <person name="Pagani I."/>
            <person name="Pester M."/>
            <person name="Spring S."/>
            <person name="Ollivier B."/>
            <person name="Rattei T."/>
            <person name="Klenk H.-P."/>
            <person name="Wagner M."/>
            <person name="Loy A."/>
            <person name="Woyke T."/>
        </authorList>
    </citation>
    <scope>NUCLEOTIDE SEQUENCE [LARGE SCALE GENOMIC DNA]</scope>
    <source>
        <strain evidence="8">ATCC 19365 / DSM 765 / NCIMB 8382 / VKM B-1628</strain>
    </source>
</reference>
<evidence type="ECO:0000256" key="3">
    <source>
        <dbReference type="ARBA" id="ARBA00022741"/>
    </source>
</evidence>
<dbReference type="EMBL" id="CP003108">
    <property type="protein sequence ID" value="AET66452.1"/>
    <property type="molecule type" value="Genomic_DNA"/>
</dbReference>
<dbReference type="SUPFAM" id="SSF52540">
    <property type="entry name" value="P-loop containing nucleoside triphosphate hydrolases"/>
    <property type="match status" value="1"/>
</dbReference>
<keyword evidence="2" id="KW-0813">Transport</keyword>
<dbReference type="SMART" id="SM00382">
    <property type="entry name" value="AAA"/>
    <property type="match status" value="1"/>
</dbReference>
<dbReference type="Pfam" id="PF00005">
    <property type="entry name" value="ABC_tran"/>
    <property type="match status" value="1"/>
</dbReference>
<gene>
    <name evidence="7" type="ordered locus">Desor_0769</name>
</gene>
<dbReference type="OrthoDB" id="9779136at2"/>
<reference evidence="7 8" key="2">
    <citation type="journal article" date="2012" name="J. Bacteriol.">
        <title>Complete genome sequences of Desulfosporosinus orientis DSM765T, Desulfosporosinus youngiae DSM17734T, Desulfosporosinus meridiei DSM13257T, and Desulfosporosinus acidiphilus DSM22704T.</title>
        <authorList>
            <person name="Pester M."/>
            <person name="Brambilla E."/>
            <person name="Alazard D."/>
            <person name="Rattei T."/>
            <person name="Weinmaier T."/>
            <person name="Han J."/>
            <person name="Lucas S."/>
            <person name="Lapidus A."/>
            <person name="Cheng J.F."/>
            <person name="Goodwin L."/>
            <person name="Pitluck S."/>
            <person name="Peters L."/>
            <person name="Ovchinnikova G."/>
            <person name="Teshima H."/>
            <person name="Detter J.C."/>
            <person name="Han C.S."/>
            <person name="Tapia R."/>
            <person name="Land M.L."/>
            <person name="Hauser L."/>
            <person name="Kyrpides N.C."/>
            <person name="Ivanova N.N."/>
            <person name="Pagani I."/>
            <person name="Huntmann M."/>
            <person name="Wei C.L."/>
            <person name="Davenport K.W."/>
            <person name="Daligault H."/>
            <person name="Chain P.S."/>
            <person name="Chen A."/>
            <person name="Mavromatis K."/>
            <person name="Markowitz V."/>
            <person name="Szeto E."/>
            <person name="Mikhailova N."/>
            <person name="Pati A."/>
            <person name="Wagner M."/>
            <person name="Woyke T."/>
            <person name="Ollivier B."/>
            <person name="Klenk H.P."/>
            <person name="Spring S."/>
            <person name="Loy A."/>
        </authorList>
    </citation>
    <scope>NUCLEOTIDE SEQUENCE [LARGE SCALE GENOMIC DNA]</scope>
    <source>
        <strain evidence="8">ATCC 19365 / DSM 765 / NCIMB 8382 / VKM B-1628</strain>
    </source>
</reference>
<name>G7W826_DESOD</name>
<dbReference type="Gene3D" id="3.40.50.300">
    <property type="entry name" value="P-loop containing nucleotide triphosphate hydrolases"/>
    <property type="match status" value="1"/>
</dbReference>
<keyword evidence="5" id="KW-0029">Amino-acid transport</keyword>
<dbReference type="InterPro" id="IPR017871">
    <property type="entry name" value="ABC_transporter-like_CS"/>
</dbReference>
<protein>
    <submittedName>
        <fullName evidence="7">ABC-type branched-chain amino acid transport systems, ATPase component</fullName>
    </submittedName>
</protein>
<dbReference type="GO" id="GO:0016887">
    <property type="term" value="F:ATP hydrolysis activity"/>
    <property type="evidence" value="ECO:0007669"/>
    <property type="project" value="InterPro"/>
</dbReference>
<dbReference type="AlphaFoldDB" id="G7W826"/>
<dbReference type="PATRIC" id="fig|768706.3.peg.738"/>